<name>A0A8J5QGT9_9ASCO</name>
<evidence type="ECO:0000313" key="3">
    <source>
        <dbReference type="Proteomes" id="UP000694255"/>
    </source>
</evidence>
<dbReference type="RefSeq" id="XP_049262016.1">
    <property type="nucleotide sequence ID" value="XM_049408721.1"/>
</dbReference>
<evidence type="ECO:0008006" key="4">
    <source>
        <dbReference type="Google" id="ProtNLM"/>
    </source>
</evidence>
<gene>
    <name evidence="2" type="ORF">J8A68_004731</name>
</gene>
<evidence type="ECO:0000256" key="1">
    <source>
        <dbReference type="ARBA" id="ARBA00006576"/>
    </source>
</evidence>
<dbReference type="OrthoDB" id="414540at2759"/>
<dbReference type="GO" id="GO:0005829">
    <property type="term" value="C:cytosol"/>
    <property type="evidence" value="ECO:0007669"/>
    <property type="project" value="TreeGrafter"/>
</dbReference>
<dbReference type="EMBL" id="JAGSYN010000199">
    <property type="protein sequence ID" value="KAG7661783.1"/>
    <property type="molecule type" value="Genomic_DNA"/>
</dbReference>
<dbReference type="GO" id="GO:0008270">
    <property type="term" value="F:zinc ion binding"/>
    <property type="evidence" value="ECO:0007669"/>
    <property type="project" value="TreeGrafter"/>
</dbReference>
<comment type="similarity">
    <text evidence="1">Belongs to the cytidine and deoxycytidylate deaminase family.</text>
</comment>
<dbReference type="AlphaFoldDB" id="A0A8J5QGT9"/>
<accession>A0A8J5QGT9</accession>
<dbReference type="GO" id="GO:0004126">
    <property type="term" value="F:cytidine deaminase activity"/>
    <property type="evidence" value="ECO:0007669"/>
    <property type="project" value="TreeGrafter"/>
</dbReference>
<protein>
    <recommendedName>
        <fullName evidence="4">CMP/dCMP-type deaminase domain-containing protein</fullName>
    </recommendedName>
</protein>
<dbReference type="PANTHER" id="PTHR11644:SF2">
    <property type="entry name" value="CYTIDINE DEAMINASE"/>
    <property type="match status" value="1"/>
</dbReference>
<comment type="caution">
    <text evidence="2">The sequence shown here is derived from an EMBL/GenBank/DDBJ whole genome shotgun (WGS) entry which is preliminary data.</text>
</comment>
<evidence type="ECO:0000313" key="2">
    <source>
        <dbReference type="EMBL" id="KAG7661783.1"/>
    </source>
</evidence>
<dbReference type="CDD" id="cd01283">
    <property type="entry name" value="cytidine_deaminase"/>
    <property type="match status" value="1"/>
</dbReference>
<organism evidence="2 3">
    <name type="scientific">[Candida] subhashii</name>
    <dbReference type="NCBI Taxonomy" id="561895"/>
    <lineage>
        <taxon>Eukaryota</taxon>
        <taxon>Fungi</taxon>
        <taxon>Dikarya</taxon>
        <taxon>Ascomycota</taxon>
        <taxon>Saccharomycotina</taxon>
        <taxon>Pichiomycetes</taxon>
        <taxon>Debaryomycetaceae</taxon>
        <taxon>Spathaspora</taxon>
    </lineage>
</organism>
<dbReference type="GeneID" id="73471531"/>
<dbReference type="PANTHER" id="PTHR11644">
    <property type="entry name" value="CYTIDINE DEAMINASE"/>
    <property type="match status" value="1"/>
</dbReference>
<proteinExistence type="inferred from homology"/>
<dbReference type="Proteomes" id="UP000694255">
    <property type="component" value="Unassembled WGS sequence"/>
</dbReference>
<sequence length="95" mass="10949">MKIHKDHKDFSDEEFENLKQAVIKEGHTSFKAIAISSDQLDTIISPCGICRQFIREFTQDIPIYMFGNDNDDKFIKVYLSDLLPLSFGPENLLHS</sequence>
<reference evidence="2 3" key="1">
    <citation type="journal article" date="2021" name="DNA Res.">
        <title>Genome analysis of Candida subhashii reveals its hybrid nature and dual mitochondrial genome conformations.</title>
        <authorList>
            <person name="Mixao V."/>
            <person name="Hegedusova E."/>
            <person name="Saus E."/>
            <person name="Pryszcz L.P."/>
            <person name="Cillingova A."/>
            <person name="Nosek J."/>
            <person name="Gabaldon T."/>
        </authorList>
    </citation>
    <scope>NUCLEOTIDE SEQUENCE [LARGE SCALE GENOMIC DNA]</scope>
    <source>
        <strain evidence="2 3">CBS 10753</strain>
    </source>
</reference>
<keyword evidence="3" id="KW-1185">Reference proteome</keyword>
<dbReference type="InterPro" id="IPR050202">
    <property type="entry name" value="Cyt/Deoxycyt_deaminase"/>
</dbReference>